<dbReference type="OrthoDB" id="9809813at2"/>
<keyword evidence="1" id="KW-0812">Transmembrane</keyword>
<evidence type="ECO:0000259" key="2">
    <source>
        <dbReference type="Pfam" id="PF02698"/>
    </source>
</evidence>
<keyword evidence="1" id="KW-0472">Membrane</keyword>
<dbReference type="InterPro" id="IPR003848">
    <property type="entry name" value="DUF218"/>
</dbReference>
<keyword evidence="4" id="KW-1185">Reference proteome</keyword>
<name>A0A3D8MEB0_9ALTE</name>
<evidence type="ECO:0000313" key="4">
    <source>
        <dbReference type="Proteomes" id="UP000256561"/>
    </source>
</evidence>
<dbReference type="RefSeq" id="WP_115591499.1">
    <property type="nucleotide sequence ID" value="NZ_QRHA01000001.1"/>
</dbReference>
<dbReference type="Proteomes" id="UP000256561">
    <property type="component" value="Unassembled WGS sequence"/>
</dbReference>
<keyword evidence="1" id="KW-1133">Transmembrane helix</keyword>
<dbReference type="CDD" id="cd06259">
    <property type="entry name" value="YdcF-like"/>
    <property type="match status" value="1"/>
</dbReference>
<protein>
    <submittedName>
        <fullName evidence="3">YdcF family protein</fullName>
    </submittedName>
</protein>
<feature type="transmembrane region" description="Helical" evidence="1">
    <location>
        <begin position="40"/>
        <end position="56"/>
    </location>
</feature>
<feature type="transmembrane region" description="Helical" evidence="1">
    <location>
        <begin position="6"/>
        <end position="28"/>
    </location>
</feature>
<gene>
    <name evidence="3" type="ORF">DXV75_01755</name>
</gene>
<reference evidence="4" key="1">
    <citation type="submission" date="2018-08" db="EMBL/GenBank/DDBJ databases">
        <authorList>
            <person name="Zhang J."/>
            <person name="Du Z.-J."/>
        </authorList>
    </citation>
    <scope>NUCLEOTIDE SEQUENCE [LARGE SCALE GENOMIC DNA]</scope>
    <source>
        <strain evidence="4">KCTC 52655</strain>
    </source>
</reference>
<accession>A0A3D8MEB0</accession>
<evidence type="ECO:0000313" key="3">
    <source>
        <dbReference type="EMBL" id="RDV29209.1"/>
    </source>
</evidence>
<dbReference type="EMBL" id="QRHA01000001">
    <property type="protein sequence ID" value="RDV29209.1"/>
    <property type="molecule type" value="Genomic_DNA"/>
</dbReference>
<organism evidence="3 4">
    <name type="scientific">Alteromonas aestuariivivens</name>
    <dbReference type="NCBI Taxonomy" id="1938339"/>
    <lineage>
        <taxon>Bacteria</taxon>
        <taxon>Pseudomonadati</taxon>
        <taxon>Pseudomonadota</taxon>
        <taxon>Gammaproteobacteria</taxon>
        <taxon>Alteromonadales</taxon>
        <taxon>Alteromonadaceae</taxon>
        <taxon>Alteromonas/Salinimonas group</taxon>
        <taxon>Alteromonas</taxon>
    </lineage>
</organism>
<feature type="domain" description="DUF218" evidence="2">
    <location>
        <begin position="104"/>
        <end position="240"/>
    </location>
</feature>
<evidence type="ECO:0000256" key="1">
    <source>
        <dbReference type="SAM" id="Phobius"/>
    </source>
</evidence>
<comment type="caution">
    <text evidence="3">The sequence shown here is derived from an EMBL/GenBank/DDBJ whole genome shotgun (WGS) entry which is preliminary data.</text>
</comment>
<proteinExistence type="predicted"/>
<dbReference type="AlphaFoldDB" id="A0A3D8MEB0"/>
<dbReference type="Pfam" id="PF02698">
    <property type="entry name" value="DUF218"/>
    <property type="match status" value="1"/>
</dbReference>
<sequence length="248" mass="27764">MDFLKALAVFFISPFNVAVFLTAAGFIAQRTERTRAAKRCWLAASVIVLIFSQRYVSDVLLYPLEHMPTLNKADNIKPELIFTPGCYFNTEGDVSTISRWSECSLQRLVQASILARRHDVPVIVTGGHFLADRDVSYAHQAETFLLELGMNENKIKTVGKGTTTQTEIDAIGPLIKNKSVMVVSSATHATRLKMMMVKEVREYYFYPVDFHSSGKLKPYISLPSIDALESSRSALYEYVAILKAIVLS</sequence>